<gene>
    <name evidence="1" type="ORF">C3744_25750</name>
</gene>
<evidence type="ECO:0000313" key="1">
    <source>
        <dbReference type="EMBL" id="RDZ08433.1"/>
    </source>
</evidence>
<comment type="caution">
    <text evidence="1">The sequence shown here is derived from an EMBL/GenBank/DDBJ whole genome shotgun (WGS) entry which is preliminary data.</text>
</comment>
<dbReference type="AlphaFoldDB" id="A0A3D8WW32"/>
<protein>
    <submittedName>
        <fullName evidence="1">Uncharacterized protein</fullName>
    </submittedName>
</protein>
<dbReference type="EMBL" id="PQWM01000042">
    <property type="protein sequence ID" value="RDZ08433.1"/>
    <property type="molecule type" value="Genomic_DNA"/>
</dbReference>
<proteinExistence type="predicted"/>
<organism evidence="1 2">
    <name type="scientific">Priestia megaterium</name>
    <name type="common">Bacillus megaterium</name>
    <dbReference type="NCBI Taxonomy" id="1404"/>
    <lineage>
        <taxon>Bacteria</taxon>
        <taxon>Bacillati</taxon>
        <taxon>Bacillota</taxon>
        <taxon>Bacilli</taxon>
        <taxon>Bacillales</taxon>
        <taxon>Bacillaceae</taxon>
        <taxon>Priestia</taxon>
    </lineage>
</organism>
<accession>A0A3D8WW32</accession>
<dbReference type="Proteomes" id="UP000256519">
    <property type="component" value="Unassembled WGS sequence"/>
</dbReference>
<name>A0A3D8WW32_PRIMG</name>
<reference evidence="1" key="1">
    <citation type="journal article" date="2018" name="Appl. Environ. Microbiol.">
        <title>Antimicrobial susceptibility testing and tentative epidemiological cut-off values of five Bacillus species relevant for use as animal feed additives or for plant protection.</title>
        <authorList>
            <person name="Agerso Y."/>
            <person name="Stuer-Lauridsen B."/>
            <person name="Bjerre K."/>
            <person name="Jensen M.G."/>
            <person name="Johansen E."/>
            <person name="Bennedsen M."/>
            <person name="Brockmann E."/>
            <person name="Nielsen B."/>
        </authorList>
    </citation>
    <scope>NUCLEOTIDE SEQUENCE [LARGE SCALE GENOMIC DNA]</scope>
    <source>
        <strain evidence="1">CHCC20162</strain>
    </source>
</reference>
<evidence type="ECO:0000313" key="2">
    <source>
        <dbReference type="Proteomes" id="UP000256519"/>
    </source>
</evidence>
<sequence length="85" mass="9800">MDPVVFSFLTLYIRTVKKVVKRTLSAGPKITYSKYSICSHFPLGNLPITNKILHLEQTTQEAVRHLPLENPYSLFQREKTTEHGQ</sequence>